<proteinExistence type="inferred from homology"/>
<feature type="binding site" evidence="5">
    <location>
        <begin position="94"/>
        <end position="97"/>
    </location>
    <ligand>
        <name>FAD</name>
        <dbReference type="ChEBI" id="CHEBI:57692"/>
    </ligand>
</feature>
<dbReference type="Pfam" id="PF05199">
    <property type="entry name" value="GMC_oxred_C"/>
    <property type="match status" value="1"/>
</dbReference>
<dbReference type="EMBL" id="SMSJ01000020">
    <property type="protein sequence ID" value="TDH61571.1"/>
    <property type="molecule type" value="Genomic_DNA"/>
</dbReference>
<keyword evidence="3 6" id="KW-0285">Flavoprotein</keyword>
<dbReference type="PIRSF" id="PIRSF000137">
    <property type="entry name" value="Alcohol_oxidase"/>
    <property type="match status" value="1"/>
</dbReference>
<feature type="domain" description="Glucose-methanol-choline oxidoreductase N-terminal" evidence="9">
    <location>
        <begin position="256"/>
        <end position="270"/>
    </location>
</feature>
<dbReference type="OrthoDB" id="9785276at2"/>
<evidence type="ECO:0000256" key="7">
    <source>
        <dbReference type="SAM" id="MobiDB-lite"/>
    </source>
</evidence>
<name>A0A4R5QG94_9PROT</name>
<protein>
    <submittedName>
        <fullName evidence="10">Choline dehydrogenase</fullName>
    </submittedName>
</protein>
<keyword evidence="11" id="KW-1185">Reference proteome</keyword>
<evidence type="ECO:0000256" key="1">
    <source>
        <dbReference type="ARBA" id="ARBA00001974"/>
    </source>
</evidence>
<evidence type="ECO:0000256" key="2">
    <source>
        <dbReference type="ARBA" id="ARBA00010790"/>
    </source>
</evidence>
<dbReference type="SUPFAM" id="SSF51905">
    <property type="entry name" value="FAD/NAD(P)-binding domain"/>
    <property type="match status" value="1"/>
</dbReference>
<accession>A0A4R5QG94</accession>
<evidence type="ECO:0000313" key="11">
    <source>
        <dbReference type="Proteomes" id="UP000295096"/>
    </source>
</evidence>
<keyword evidence="4 5" id="KW-0274">FAD</keyword>
<dbReference type="GO" id="GO:0050660">
    <property type="term" value="F:flavin adenine dinucleotide binding"/>
    <property type="evidence" value="ECO:0007669"/>
    <property type="project" value="InterPro"/>
</dbReference>
<comment type="caution">
    <text evidence="10">The sequence shown here is derived from an EMBL/GenBank/DDBJ whole genome shotgun (WGS) entry which is preliminary data.</text>
</comment>
<dbReference type="InterPro" id="IPR012132">
    <property type="entry name" value="GMC_OxRdtase"/>
</dbReference>
<feature type="region of interest" description="Disordered" evidence="7">
    <location>
        <begin position="133"/>
        <end position="152"/>
    </location>
</feature>
<dbReference type="AlphaFoldDB" id="A0A4R5QG94"/>
<evidence type="ECO:0000256" key="6">
    <source>
        <dbReference type="RuleBase" id="RU003968"/>
    </source>
</evidence>
<dbReference type="Pfam" id="PF00732">
    <property type="entry name" value="GMC_oxred_N"/>
    <property type="match status" value="1"/>
</dbReference>
<evidence type="ECO:0000259" key="8">
    <source>
        <dbReference type="PROSITE" id="PS00623"/>
    </source>
</evidence>
<dbReference type="PANTHER" id="PTHR11552">
    <property type="entry name" value="GLUCOSE-METHANOL-CHOLINE GMC OXIDOREDUCTASE"/>
    <property type="match status" value="1"/>
</dbReference>
<dbReference type="InterPro" id="IPR000172">
    <property type="entry name" value="GMC_OxRdtase_N"/>
</dbReference>
<evidence type="ECO:0000256" key="3">
    <source>
        <dbReference type="ARBA" id="ARBA00022630"/>
    </source>
</evidence>
<feature type="binding site" evidence="5">
    <location>
        <position position="86"/>
    </location>
    <ligand>
        <name>FAD</name>
        <dbReference type="ChEBI" id="CHEBI:57692"/>
    </ligand>
</feature>
<comment type="cofactor">
    <cofactor evidence="1 5">
        <name>FAD</name>
        <dbReference type="ChEBI" id="CHEBI:57692"/>
    </cofactor>
</comment>
<reference evidence="10 11" key="1">
    <citation type="journal article" date="2016" name="J. Microbiol.">
        <title>Dankookia rubra gen. nov., sp. nov., an alphaproteobacterium isolated from sediment of a shallow stream.</title>
        <authorList>
            <person name="Kim W.H."/>
            <person name="Kim D.H."/>
            <person name="Kang K."/>
            <person name="Ahn T.Y."/>
        </authorList>
    </citation>
    <scope>NUCLEOTIDE SEQUENCE [LARGE SCALE GENOMIC DNA]</scope>
    <source>
        <strain evidence="10 11">JCM30602</strain>
    </source>
</reference>
<dbReference type="SUPFAM" id="SSF54373">
    <property type="entry name" value="FAD-linked reductases, C-terminal domain"/>
    <property type="match status" value="1"/>
</dbReference>
<dbReference type="InterPro" id="IPR036188">
    <property type="entry name" value="FAD/NAD-bd_sf"/>
</dbReference>
<evidence type="ECO:0000256" key="4">
    <source>
        <dbReference type="ARBA" id="ARBA00022827"/>
    </source>
</evidence>
<evidence type="ECO:0000259" key="9">
    <source>
        <dbReference type="PROSITE" id="PS00624"/>
    </source>
</evidence>
<dbReference type="GO" id="GO:0016614">
    <property type="term" value="F:oxidoreductase activity, acting on CH-OH group of donors"/>
    <property type="evidence" value="ECO:0007669"/>
    <property type="project" value="InterPro"/>
</dbReference>
<dbReference type="InterPro" id="IPR007867">
    <property type="entry name" value="GMC_OxRtase_C"/>
</dbReference>
<comment type="similarity">
    <text evidence="2 6">Belongs to the GMC oxidoreductase family.</text>
</comment>
<dbReference type="PROSITE" id="PS00624">
    <property type="entry name" value="GMC_OXRED_2"/>
    <property type="match status" value="1"/>
</dbReference>
<evidence type="ECO:0000313" key="10">
    <source>
        <dbReference type="EMBL" id="TDH61571.1"/>
    </source>
</evidence>
<feature type="domain" description="Glucose-methanol-choline oxidoreductase N-terminal" evidence="8">
    <location>
        <begin position="84"/>
        <end position="107"/>
    </location>
</feature>
<dbReference type="PROSITE" id="PS00623">
    <property type="entry name" value="GMC_OXRED_1"/>
    <property type="match status" value="1"/>
</dbReference>
<dbReference type="Proteomes" id="UP000295096">
    <property type="component" value="Unassembled WGS sequence"/>
</dbReference>
<sequence>MAVHTTDVLVLGAGSAGCVIASRLSEDAATQVALIEAGPAAWRDPWIRIPAGFARLYASGKYDWRFHTEAEPGLDGRSIHWPRGKVVGGSGAVNGLVFLRGSPRDYDRWAQSGARGWGYDDVLPFFKRMETWTGEPSEERGTDGPIHSSEARHTSPGAAAFIAASLAMGHQRVKDFNGAWHEGAGPMPLNTKGGFRSHSGDMFLKPARNRANLRIMPERAIQRLTFEGRRCTGAIVRGPAGLERWEARREVVLSAGAIGTPQILMLSGIGDGAHLQEMGIETYLHAPGVGQNLQDHFLQRMRYRVKPCGTVNESWHNPIGKLRMAARYAFDRRGPMAIGAAEANLFARVLPGAEEPDMQYLFVNFTVTSYDQGPDRHPGFMFSACQCRPDSRGTVTLRSASPDDKPIIRANYLEAAHDRHLMVEGVKYARRLAAQPPLAALIEEELTPGAKVTSDEEILAHIRRDGGTVYHPCGTARMGEDNLAPVDSRLRLKGVTGLCVADASVMPLVPSSNIQPAALMIGERAAAFLRERAA</sequence>
<dbReference type="Gene3D" id="3.30.560.10">
    <property type="entry name" value="Glucose Oxidase, domain 3"/>
    <property type="match status" value="1"/>
</dbReference>
<dbReference type="PANTHER" id="PTHR11552:SF147">
    <property type="entry name" value="CHOLINE DEHYDROGENASE, MITOCHONDRIAL"/>
    <property type="match status" value="1"/>
</dbReference>
<evidence type="ECO:0000256" key="5">
    <source>
        <dbReference type="PIRSR" id="PIRSR000137-2"/>
    </source>
</evidence>
<organism evidence="10 11">
    <name type="scientific">Dankookia rubra</name>
    <dbReference type="NCBI Taxonomy" id="1442381"/>
    <lineage>
        <taxon>Bacteria</taxon>
        <taxon>Pseudomonadati</taxon>
        <taxon>Pseudomonadota</taxon>
        <taxon>Alphaproteobacteria</taxon>
        <taxon>Acetobacterales</taxon>
        <taxon>Roseomonadaceae</taxon>
        <taxon>Dankookia</taxon>
    </lineage>
</organism>
<dbReference type="Gene3D" id="3.50.50.60">
    <property type="entry name" value="FAD/NAD(P)-binding domain"/>
    <property type="match status" value="1"/>
</dbReference>
<gene>
    <name evidence="10" type="ORF">E2C06_16445</name>
</gene>